<name>A0A804PRL3_MAIZE</name>
<dbReference type="PANTHER" id="PTHR11764:SF37">
    <property type="entry name" value="PARKEOL SYNTHASE"/>
    <property type="match status" value="1"/>
</dbReference>
<accession>A0A804PRL3</accession>
<dbReference type="Gene3D" id="1.50.10.20">
    <property type="match status" value="2"/>
</dbReference>
<evidence type="ECO:0000313" key="3">
    <source>
        <dbReference type="Proteomes" id="UP000007305"/>
    </source>
</evidence>
<dbReference type="InterPro" id="IPR018333">
    <property type="entry name" value="Squalene_cyclase"/>
</dbReference>
<protein>
    <recommendedName>
        <fullName evidence="1">Squalene cyclase N-terminal domain-containing protein</fullName>
    </recommendedName>
</protein>
<dbReference type="InterPro" id="IPR008930">
    <property type="entry name" value="Terpenoid_cyclase/PrenylTrfase"/>
</dbReference>
<keyword evidence="3" id="KW-1185">Reference proteome</keyword>
<dbReference type="InParanoid" id="A0A804PRL3"/>
<dbReference type="GO" id="GO:0016866">
    <property type="term" value="F:intramolecular transferase activity"/>
    <property type="evidence" value="ECO:0007669"/>
    <property type="project" value="InterPro"/>
</dbReference>
<dbReference type="SUPFAM" id="SSF48239">
    <property type="entry name" value="Terpenoid cyclases/Protein prenyltransferases"/>
    <property type="match status" value="1"/>
</dbReference>
<dbReference type="Proteomes" id="UP000007305">
    <property type="component" value="Chromosome 6"/>
</dbReference>
<dbReference type="AlphaFoldDB" id="A0A804PRL3"/>
<dbReference type="GO" id="GO:0005811">
    <property type="term" value="C:lipid droplet"/>
    <property type="evidence" value="ECO:0007669"/>
    <property type="project" value="InterPro"/>
</dbReference>
<feature type="domain" description="Squalene cyclase N-terminal" evidence="1">
    <location>
        <begin position="28"/>
        <end position="114"/>
    </location>
</feature>
<proteinExistence type="predicted"/>
<dbReference type="EnsemblPlants" id="Zm00001eb262900_T001">
    <property type="protein sequence ID" value="Zm00001eb262900_P001"/>
    <property type="gene ID" value="Zm00001eb262900"/>
</dbReference>
<reference evidence="3" key="1">
    <citation type="journal article" date="2009" name="Science">
        <title>The B73 maize genome: complexity, diversity, and dynamics.</title>
        <authorList>
            <person name="Schnable P.S."/>
            <person name="Ware D."/>
            <person name="Fulton R.S."/>
            <person name="Stein J.C."/>
            <person name="Wei F."/>
            <person name="Pasternak S."/>
            <person name="Liang C."/>
            <person name="Zhang J."/>
            <person name="Fulton L."/>
            <person name="Graves T.A."/>
            <person name="Minx P."/>
            <person name="Reily A.D."/>
            <person name="Courtney L."/>
            <person name="Kruchowski S.S."/>
            <person name="Tomlinson C."/>
            <person name="Strong C."/>
            <person name="Delehaunty K."/>
            <person name="Fronick C."/>
            <person name="Courtney B."/>
            <person name="Rock S.M."/>
            <person name="Belter E."/>
            <person name="Du F."/>
            <person name="Kim K."/>
            <person name="Abbott R.M."/>
            <person name="Cotton M."/>
            <person name="Levy A."/>
            <person name="Marchetto P."/>
            <person name="Ochoa K."/>
            <person name="Jackson S.M."/>
            <person name="Gillam B."/>
            <person name="Chen W."/>
            <person name="Yan L."/>
            <person name="Higginbotham J."/>
            <person name="Cardenas M."/>
            <person name="Waligorski J."/>
            <person name="Applebaum E."/>
            <person name="Phelps L."/>
            <person name="Falcone J."/>
            <person name="Kanchi K."/>
            <person name="Thane T."/>
            <person name="Scimone A."/>
            <person name="Thane N."/>
            <person name="Henke J."/>
            <person name="Wang T."/>
            <person name="Ruppert J."/>
            <person name="Shah N."/>
            <person name="Rotter K."/>
            <person name="Hodges J."/>
            <person name="Ingenthron E."/>
            <person name="Cordes M."/>
            <person name="Kohlberg S."/>
            <person name="Sgro J."/>
            <person name="Delgado B."/>
            <person name="Mead K."/>
            <person name="Chinwalla A."/>
            <person name="Leonard S."/>
            <person name="Crouse K."/>
            <person name="Collura K."/>
            <person name="Kudrna D."/>
            <person name="Currie J."/>
            <person name="He R."/>
            <person name="Angelova A."/>
            <person name="Rajasekar S."/>
            <person name="Mueller T."/>
            <person name="Lomeli R."/>
            <person name="Scara G."/>
            <person name="Ko A."/>
            <person name="Delaney K."/>
            <person name="Wissotski M."/>
            <person name="Lopez G."/>
            <person name="Campos D."/>
            <person name="Braidotti M."/>
            <person name="Ashley E."/>
            <person name="Golser W."/>
            <person name="Kim H."/>
            <person name="Lee S."/>
            <person name="Lin J."/>
            <person name="Dujmic Z."/>
            <person name="Kim W."/>
            <person name="Talag J."/>
            <person name="Zuccolo A."/>
            <person name="Fan C."/>
            <person name="Sebastian A."/>
            <person name="Kramer M."/>
            <person name="Spiegel L."/>
            <person name="Nascimento L."/>
            <person name="Zutavern T."/>
            <person name="Miller B."/>
            <person name="Ambroise C."/>
            <person name="Muller S."/>
            <person name="Spooner W."/>
            <person name="Narechania A."/>
            <person name="Ren L."/>
            <person name="Wei S."/>
            <person name="Kumari S."/>
            <person name="Faga B."/>
            <person name="Levy M.J."/>
            <person name="McMahan L."/>
            <person name="Van Buren P."/>
            <person name="Vaughn M.W."/>
            <person name="Ying K."/>
            <person name="Yeh C.-T."/>
            <person name="Emrich S.J."/>
            <person name="Jia Y."/>
            <person name="Kalyanaraman A."/>
            <person name="Hsia A.-P."/>
            <person name="Barbazuk W.B."/>
            <person name="Baucom R.S."/>
            <person name="Brutnell T.P."/>
            <person name="Carpita N.C."/>
            <person name="Chaparro C."/>
            <person name="Chia J.-M."/>
            <person name="Deragon J.-M."/>
            <person name="Estill J.C."/>
            <person name="Fu Y."/>
            <person name="Jeddeloh J.A."/>
            <person name="Han Y."/>
            <person name="Lee H."/>
            <person name="Li P."/>
            <person name="Lisch D.R."/>
            <person name="Liu S."/>
            <person name="Liu Z."/>
            <person name="Nagel D.H."/>
            <person name="McCann M.C."/>
            <person name="SanMiguel P."/>
            <person name="Myers A.M."/>
            <person name="Nettleton D."/>
            <person name="Nguyen J."/>
            <person name="Penning B.W."/>
            <person name="Ponnala L."/>
            <person name="Schneider K.L."/>
            <person name="Schwartz D.C."/>
            <person name="Sharma A."/>
            <person name="Soderlund C."/>
            <person name="Springer N.M."/>
            <person name="Sun Q."/>
            <person name="Wang H."/>
            <person name="Waterman M."/>
            <person name="Westerman R."/>
            <person name="Wolfgruber T.K."/>
            <person name="Yang L."/>
            <person name="Yu Y."/>
            <person name="Zhang L."/>
            <person name="Zhou S."/>
            <person name="Zhu Q."/>
            <person name="Bennetzen J.L."/>
            <person name="Dawe R.K."/>
            <person name="Jiang J."/>
            <person name="Jiang N."/>
            <person name="Presting G.G."/>
            <person name="Wessler S.R."/>
            <person name="Aluru S."/>
            <person name="Martienssen R.A."/>
            <person name="Clifton S.W."/>
            <person name="McCombie W.R."/>
            <person name="Wing R.A."/>
            <person name="Wilson R.K."/>
        </authorList>
    </citation>
    <scope>NUCLEOTIDE SEQUENCE [LARGE SCALE GENOMIC DNA]</scope>
    <source>
        <strain evidence="3">cv. B73</strain>
    </source>
</reference>
<dbReference type="Gramene" id="Zm00001eb262900_T001">
    <property type="protein sequence ID" value="Zm00001eb262900_P001"/>
    <property type="gene ID" value="Zm00001eb262900"/>
</dbReference>
<dbReference type="GO" id="GO:0016104">
    <property type="term" value="P:triterpenoid biosynthetic process"/>
    <property type="evidence" value="ECO:0007669"/>
    <property type="project" value="InterPro"/>
</dbReference>
<evidence type="ECO:0000313" key="2">
    <source>
        <dbReference type="EnsemblPlants" id="Zm00001eb262900_P001"/>
    </source>
</evidence>
<dbReference type="Pfam" id="PF13249">
    <property type="entry name" value="SQHop_cyclase_N"/>
    <property type="match status" value="1"/>
</dbReference>
<reference evidence="2" key="2">
    <citation type="submission" date="2019-07" db="EMBL/GenBank/DDBJ databases">
        <authorList>
            <person name="Seetharam A."/>
            <person name="Woodhouse M."/>
            <person name="Cannon E."/>
        </authorList>
    </citation>
    <scope>NUCLEOTIDE SEQUENCE [LARGE SCALE GENOMIC DNA]</scope>
    <source>
        <strain evidence="2">cv. B73</strain>
    </source>
</reference>
<dbReference type="InterPro" id="IPR032697">
    <property type="entry name" value="SQ_cyclase_N"/>
</dbReference>
<organism evidence="2 3">
    <name type="scientific">Zea mays</name>
    <name type="common">Maize</name>
    <dbReference type="NCBI Taxonomy" id="4577"/>
    <lineage>
        <taxon>Eukaryota</taxon>
        <taxon>Viridiplantae</taxon>
        <taxon>Streptophyta</taxon>
        <taxon>Embryophyta</taxon>
        <taxon>Tracheophyta</taxon>
        <taxon>Spermatophyta</taxon>
        <taxon>Magnoliopsida</taxon>
        <taxon>Liliopsida</taxon>
        <taxon>Poales</taxon>
        <taxon>Poaceae</taxon>
        <taxon>PACMAD clade</taxon>
        <taxon>Panicoideae</taxon>
        <taxon>Andropogonodae</taxon>
        <taxon>Andropogoneae</taxon>
        <taxon>Tripsacinae</taxon>
        <taxon>Zea</taxon>
    </lineage>
</organism>
<reference evidence="2" key="3">
    <citation type="submission" date="2021-05" db="UniProtKB">
        <authorList>
            <consortium name="EnsemblPlants"/>
        </authorList>
    </citation>
    <scope>IDENTIFICATION</scope>
    <source>
        <strain evidence="2">cv. B73</strain>
    </source>
</reference>
<evidence type="ECO:0000259" key="1">
    <source>
        <dbReference type="Pfam" id="PF13249"/>
    </source>
</evidence>
<sequence>MAEMEPWRKAESGYWIMEEPHLRQHGEKFWLTVLGVYDWSGVNPVPPEFWLLPYYLPFHPGRMSCYCRMVYLPMSYIYGRRFVGPITPLVMELRKELYTDAYDEIDWNKARTECAKALSMLACWIEDPDSEAFKCHIARVPDYLWIAKDGMKTQIYDGSQVWDDAGFMIEALLATGLVKEL</sequence>
<dbReference type="PANTHER" id="PTHR11764">
    <property type="entry name" value="TERPENE CYCLASE/MUTASE FAMILY MEMBER"/>
    <property type="match status" value="1"/>
</dbReference>